<reference evidence="10 11" key="1">
    <citation type="journal article" date="2023" name="Arcadia Sci">
        <title>De novo assembly of a long-read Amblyomma americanum tick genome.</title>
        <authorList>
            <person name="Chou S."/>
            <person name="Poskanzer K.E."/>
            <person name="Rollins M."/>
            <person name="Thuy-Boun P.S."/>
        </authorList>
    </citation>
    <scope>NUCLEOTIDE SEQUENCE [LARGE SCALE GENOMIC DNA]</scope>
    <source>
        <strain evidence="10">F_SG_1</strain>
        <tissue evidence="10">Salivary glands</tissue>
    </source>
</reference>
<evidence type="ECO:0000256" key="1">
    <source>
        <dbReference type="ARBA" id="ARBA00004123"/>
    </source>
</evidence>
<sequence length="270" mass="28636">MAAAAAAVAAEDPRLQAPVSVAGDERLGVVPSTHGGQPDCGGDKRKTELASPLYALQEPRHRDGQLQGQGDGGAFKKLKLEPGVSELGLSSCGGGGGVLATTACSPTTPARRRHRTTFTQEQLQELEAAFAKSHYPDIYCREELARITKLNEARIQVWFQNRRAKYRKQEKQLQKALAAPAALPPAACNGMMRGVYGPPRTSSYAAYAAAAAHPHPAARYPAYGAAAQPFGHQAGAAAATSPEEDWYQRGFSALRTPPAAAATQHPVYHS</sequence>
<dbReference type="PROSITE" id="PS50071">
    <property type="entry name" value="HOMEOBOX_2"/>
    <property type="match status" value="1"/>
</dbReference>
<dbReference type="GO" id="GO:0005634">
    <property type="term" value="C:nucleus"/>
    <property type="evidence" value="ECO:0007669"/>
    <property type="project" value="UniProtKB-SubCell"/>
</dbReference>
<dbReference type="PROSITE" id="PS00027">
    <property type="entry name" value="HOMEOBOX_1"/>
    <property type="match status" value="1"/>
</dbReference>
<dbReference type="Gene3D" id="1.10.10.60">
    <property type="entry name" value="Homeodomain-like"/>
    <property type="match status" value="1"/>
</dbReference>
<feature type="region of interest" description="Disordered" evidence="8">
    <location>
        <begin position="27"/>
        <end position="46"/>
    </location>
</feature>
<keyword evidence="5 6" id="KW-0539">Nucleus</keyword>
<dbReference type="InterPro" id="IPR050649">
    <property type="entry name" value="Paired_Homeobox_TFs"/>
</dbReference>
<dbReference type="FunFam" id="1.10.10.60:FF:000138">
    <property type="entry name" value="Homeobox protein prophet of Pit-1"/>
    <property type="match status" value="1"/>
</dbReference>
<dbReference type="InterPro" id="IPR017970">
    <property type="entry name" value="Homeobox_CS"/>
</dbReference>
<evidence type="ECO:0000256" key="8">
    <source>
        <dbReference type="SAM" id="MobiDB-lite"/>
    </source>
</evidence>
<comment type="caution">
    <text evidence="10">The sequence shown here is derived from an EMBL/GenBank/DDBJ whole genome shotgun (WGS) entry which is preliminary data.</text>
</comment>
<dbReference type="AlphaFoldDB" id="A0AAQ4EVZ4"/>
<feature type="DNA-binding region" description="Homeobox" evidence="6">
    <location>
        <begin position="111"/>
        <end position="170"/>
    </location>
</feature>
<dbReference type="GO" id="GO:0000977">
    <property type="term" value="F:RNA polymerase II transcription regulatory region sequence-specific DNA binding"/>
    <property type="evidence" value="ECO:0007669"/>
    <property type="project" value="TreeGrafter"/>
</dbReference>
<dbReference type="SMART" id="SM00389">
    <property type="entry name" value="HOX"/>
    <property type="match status" value="1"/>
</dbReference>
<keyword evidence="4 6" id="KW-0371">Homeobox</keyword>
<evidence type="ECO:0000313" key="11">
    <source>
        <dbReference type="Proteomes" id="UP001321473"/>
    </source>
</evidence>
<keyword evidence="11" id="KW-1185">Reference proteome</keyword>
<evidence type="ECO:0000256" key="2">
    <source>
        <dbReference type="ARBA" id="ARBA00005733"/>
    </source>
</evidence>
<evidence type="ECO:0000256" key="3">
    <source>
        <dbReference type="ARBA" id="ARBA00023125"/>
    </source>
</evidence>
<feature type="domain" description="Homeobox" evidence="9">
    <location>
        <begin position="109"/>
        <end position="169"/>
    </location>
</feature>
<evidence type="ECO:0000256" key="4">
    <source>
        <dbReference type="ARBA" id="ARBA00023155"/>
    </source>
</evidence>
<dbReference type="GO" id="GO:0007399">
    <property type="term" value="P:nervous system development"/>
    <property type="evidence" value="ECO:0007669"/>
    <property type="project" value="UniProtKB-ARBA"/>
</dbReference>
<dbReference type="SUPFAM" id="SSF46689">
    <property type="entry name" value="Homeodomain-like"/>
    <property type="match status" value="1"/>
</dbReference>
<evidence type="ECO:0000256" key="5">
    <source>
        <dbReference type="ARBA" id="ARBA00023242"/>
    </source>
</evidence>
<dbReference type="GO" id="GO:0000981">
    <property type="term" value="F:DNA-binding transcription factor activity, RNA polymerase II-specific"/>
    <property type="evidence" value="ECO:0007669"/>
    <property type="project" value="InterPro"/>
</dbReference>
<evidence type="ECO:0000256" key="7">
    <source>
        <dbReference type="RuleBase" id="RU000682"/>
    </source>
</evidence>
<comment type="subcellular location">
    <subcellularLocation>
        <location evidence="1 6 7">Nucleus</location>
    </subcellularLocation>
</comment>
<gene>
    <name evidence="10" type="ORF">V5799_019709</name>
</gene>
<protein>
    <recommendedName>
        <fullName evidence="9">Homeobox domain-containing protein</fullName>
    </recommendedName>
</protein>
<name>A0AAQ4EVZ4_AMBAM</name>
<evidence type="ECO:0000259" key="9">
    <source>
        <dbReference type="PROSITE" id="PS50071"/>
    </source>
</evidence>
<organism evidence="10 11">
    <name type="scientific">Amblyomma americanum</name>
    <name type="common">Lone star tick</name>
    <dbReference type="NCBI Taxonomy" id="6943"/>
    <lineage>
        <taxon>Eukaryota</taxon>
        <taxon>Metazoa</taxon>
        <taxon>Ecdysozoa</taxon>
        <taxon>Arthropoda</taxon>
        <taxon>Chelicerata</taxon>
        <taxon>Arachnida</taxon>
        <taxon>Acari</taxon>
        <taxon>Parasitiformes</taxon>
        <taxon>Ixodida</taxon>
        <taxon>Ixodoidea</taxon>
        <taxon>Ixodidae</taxon>
        <taxon>Amblyomminae</taxon>
        <taxon>Amblyomma</taxon>
    </lineage>
</organism>
<dbReference type="Proteomes" id="UP001321473">
    <property type="component" value="Unassembled WGS sequence"/>
</dbReference>
<evidence type="ECO:0000256" key="6">
    <source>
        <dbReference type="PROSITE-ProRule" id="PRU00108"/>
    </source>
</evidence>
<dbReference type="PANTHER" id="PTHR24329">
    <property type="entry name" value="HOMEOBOX PROTEIN ARISTALESS"/>
    <property type="match status" value="1"/>
</dbReference>
<dbReference type="CDD" id="cd00086">
    <property type="entry name" value="homeodomain"/>
    <property type="match status" value="1"/>
</dbReference>
<proteinExistence type="inferred from homology"/>
<dbReference type="EMBL" id="JARKHS020010264">
    <property type="protein sequence ID" value="KAK8778949.1"/>
    <property type="molecule type" value="Genomic_DNA"/>
</dbReference>
<dbReference type="InterPro" id="IPR001356">
    <property type="entry name" value="HD"/>
</dbReference>
<comment type="similarity">
    <text evidence="2">Belongs to the paired homeobox family.</text>
</comment>
<evidence type="ECO:0000313" key="10">
    <source>
        <dbReference type="EMBL" id="KAK8778949.1"/>
    </source>
</evidence>
<dbReference type="Pfam" id="PF00046">
    <property type="entry name" value="Homeodomain"/>
    <property type="match status" value="1"/>
</dbReference>
<accession>A0AAQ4EVZ4</accession>
<dbReference type="PANTHER" id="PTHR24329:SF520">
    <property type="entry name" value="ALX HOMEOBOX PROTEIN 1-LIKE PROTEIN"/>
    <property type="match status" value="1"/>
</dbReference>
<dbReference type="InterPro" id="IPR009057">
    <property type="entry name" value="Homeodomain-like_sf"/>
</dbReference>
<keyword evidence="3 6" id="KW-0238">DNA-binding</keyword>